<dbReference type="RefSeq" id="WP_146040173.1">
    <property type="nucleotide sequence ID" value="NZ_JANJZD010000038.1"/>
</dbReference>
<dbReference type="InterPro" id="IPR038717">
    <property type="entry name" value="Tc1-like_DDE_dom"/>
</dbReference>
<evidence type="ECO:0000313" key="2">
    <source>
        <dbReference type="EMBL" id="SOY31983.1"/>
    </source>
</evidence>
<dbReference type="EMBL" id="OFSM01000036">
    <property type="protein sequence ID" value="SOY31983.1"/>
    <property type="molecule type" value="Genomic_DNA"/>
</dbReference>
<keyword evidence="3" id="KW-1185">Reference proteome</keyword>
<proteinExistence type="predicted"/>
<feature type="domain" description="Tc1-like transposase DDE" evidence="1">
    <location>
        <begin position="35"/>
        <end position="186"/>
    </location>
</feature>
<dbReference type="OrthoDB" id="2375382at2"/>
<dbReference type="Proteomes" id="UP000236311">
    <property type="component" value="Unassembled WGS sequence"/>
</dbReference>
<gene>
    <name evidence="2" type="ORF">AMURIS_04736</name>
</gene>
<name>A0A2K4ZNB7_9FIRM</name>
<evidence type="ECO:0000259" key="1">
    <source>
        <dbReference type="Pfam" id="PF13358"/>
    </source>
</evidence>
<evidence type="ECO:0000313" key="3">
    <source>
        <dbReference type="Proteomes" id="UP000236311"/>
    </source>
</evidence>
<reference evidence="2 3" key="1">
    <citation type="submission" date="2018-01" db="EMBL/GenBank/DDBJ databases">
        <authorList>
            <person name="Gaut B.S."/>
            <person name="Morton B.R."/>
            <person name="Clegg M.T."/>
            <person name="Duvall M.R."/>
        </authorList>
    </citation>
    <scope>NUCLEOTIDE SEQUENCE [LARGE SCALE GENOMIC DNA]</scope>
    <source>
        <strain evidence="2">GP69</strain>
    </source>
</reference>
<protein>
    <recommendedName>
        <fullName evidence="1">Tc1-like transposase DDE domain-containing protein</fullName>
    </recommendedName>
</protein>
<accession>A0A2K4ZNB7</accession>
<dbReference type="InterPro" id="IPR047655">
    <property type="entry name" value="Transpos_IS630-like"/>
</dbReference>
<organism evidence="2 3">
    <name type="scientific">Acetatifactor muris</name>
    <dbReference type="NCBI Taxonomy" id="879566"/>
    <lineage>
        <taxon>Bacteria</taxon>
        <taxon>Bacillati</taxon>
        <taxon>Bacillota</taxon>
        <taxon>Clostridia</taxon>
        <taxon>Lachnospirales</taxon>
        <taxon>Lachnospiraceae</taxon>
        <taxon>Acetatifactor</taxon>
    </lineage>
</organism>
<dbReference type="NCBIfam" id="NF033545">
    <property type="entry name" value="transpos_IS630"/>
    <property type="match status" value="1"/>
</dbReference>
<sequence>MNEYWCIPPKENADFIAHMEDILDVYEMPYNPEIPVVCMDEKPYQMLDNRLEPLPVRPGDIQKTDSEYIRKGTCSIFIFVEPLSGWRYASVQEHRTAEDWALEIKHLLTECYPCHEKIILVMDNLNTHVLASLYKCFPAPEARSYAKRLEIHYTPKHGSWLNIAEIELNAMTRQCLARRLMDLETVRQEVSAWEIMRNEDACKVTWHFTADDARNKLASLYPKFSSAEE</sequence>
<dbReference type="Pfam" id="PF13358">
    <property type="entry name" value="DDE_3"/>
    <property type="match status" value="1"/>
</dbReference>
<dbReference type="AlphaFoldDB" id="A0A2K4ZNB7"/>